<evidence type="ECO:0000256" key="5">
    <source>
        <dbReference type="ARBA" id="ARBA00004578"/>
    </source>
</evidence>
<keyword evidence="25 32" id="KW-0472">Membrane</keyword>
<dbReference type="GO" id="GO:0005198">
    <property type="term" value="F:structural molecule activity"/>
    <property type="evidence" value="ECO:0007669"/>
    <property type="project" value="UniProtKB-UniRule"/>
</dbReference>
<gene>
    <name evidence="32 37" type="primary">env</name>
</gene>
<feature type="domain" description="Human immunodeficiency virus 1 envelope glycoprotein Gp120" evidence="35">
    <location>
        <begin position="33"/>
        <end position="517"/>
    </location>
</feature>
<keyword evidence="19 32" id="KW-1043">Host membrane</keyword>
<comment type="PTM">
    <text evidence="32">Specific enzymatic cleavages in vivo yield mature proteins. Envelope glycoproteins are synthesized as a inactive precursor that is heavily N-glycosylated and processed likely by host cell furin in the Golgi to yield the mature SU and TM proteins. The cleavage site between SU and TM requires the minimal sequence [KR]-X-[KR]-R. About 2 of the 9 disulfide bonds of gp41 are reduced by P4HB/PDI, following binding to CD4 receptor.</text>
</comment>
<keyword evidence="18 32" id="KW-0946">Virion</keyword>
<dbReference type="GO" id="GO:0055036">
    <property type="term" value="C:virion membrane"/>
    <property type="evidence" value="ECO:0007669"/>
    <property type="project" value="UniProtKB-SubCell"/>
</dbReference>
<evidence type="ECO:0000313" key="37">
    <source>
        <dbReference type="EMBL" id="AGK29292.1"/>
    </source>
</evidence>
<feature type="site" description="Cleavage; by host furin" evidence="32">
    <location>
        <begin position="517"/>
        <end position="518"/>
    </location>
</feature>
<evidence type="ECO:0000256" key="12">
    <source>
        <dbReference type="ARBA" id="ARBA00022595"/>
    </source>
</evidence>
<comment type="miscellaneous">
    <text evidence="32">Inhibitors targeting HIV-1 viral envelope proteins are used as antiretroviral drugs. Attachment of virions to the cell surface via non-specific interactions and CD4 binding can be blocked by inhibitors that include cyanovirin-N, cyclotriazadisulfonamide analogs, PRO 2000, TNX 355 and PRO 542. In addition, BMS 806 can block CD4-induced conformational changes. Env interactions with the coreceptor molecules can be targeted by CCR5 antagonists including SCH-D, maraviroc (UK 427857) and aplaviroc (GW 873140), and the CXCR4 antagonist AMD 070. Fusion of viral and cellular membranes can be inhibited by peptides such as enfuvirtide and tifuvirtide (T 1249). Resistance to inhibitors associated with mutations in Env are observed. Most of the time, single mutations confer only a modest reduction in drug susceptibility. Combination of several mutations is usually required to develop a high-level drug resistance.</text>
</comment>
<feature type="compositionally biased region" description="Basic and acidic residues" evidence="34">
    <location>
        <begin position="729"/>
        <end position="738"/>
    </location>
</feature>
<comment type="domain">
    <text evidence="32">Some of the most genetically diverse regions of the viral genome are present in Env. They are called variable regions 1 through 5 (V1 through V5). Coreceptor usage of gp120 is determined mainly by the primary structure of the third variable region (V3) in the outer domain of gp120. The sequence of V3 determines which coreceptor, CCR5 and/or CXCR4 (corresponding to R5/macrophage, X4/T cell and R5X4/T cell and macrophage tropism), is used to trigger the fusion potential of the Env complex, and hence which cells the virus can infect. Binding to CCR5 involves a region adjacent in addition to V3.</text>
</comment>
<dbReference type="InterPro" id="IPR037527">
    <property type="entry name" value="Gp160"/>
</dbReference>
<comment type="domain">
    <text evidence="32">The membrane proximal external region (MPER) present in gp41 is a tryptophan-rich region recognized by the antibodies 2F5, Z13, and 4E10. MPER seems to play a role in fusion.</text>
</comment>
<keyword evidence="13 32" id="KW-0165">Cleavage on pair of basic residues</keyword>
<evidence type="ECO:0000256" key="21">
    <source>
        <dbReference type="ARBA" id="ARBA00022890"/>
    </source>
</evidence>
<comment type="caution">
    <text evidence="32">Lacks conserved residue(s) required for the propagation of feature annotation.</text>
</comment>
<comment type="subunit">
    <text evidence="32">The mature envelope protein (Env) consists of a homotrimer of non-covalently associated gp120-gp41 heterodimers. The resulting complex protrudes from the virus surface as a spike. There seems to be as few as 10 spikes on the average virion. Surface protein gp120 interacts with host CD4, CCR5 and CXCR4. Gp120 also interacts with the C-type lectins CD209/DC-SIGN and CLEC4M/DC-SIGNR (collectively referred to as DC-SIGN(R)). Gp120 and gp41 interact with GalCer. Gp120 interacts with host ITGA4/ITGB7 complex; on CD4+ T-cells, this interaction results in rapid activation of integrin ITGAL/LFA-1, which facilitates efficient cell-to-cell spreading of HIV-1. Gp120 interacts with cell-associated heparan sulfate; this interaction increases virus infectivity on permissive cells and may be involved in infection of CD4- cells.</text>
</comment>
<feature type="disulfide bond" evidence="32">
    <location>
        <begin position="604"/>
        <end position="610"/>
    </location>
</feature>
<evidence type="ECO:0000256" key="32">
    <source>
        <dbReference type="HAMAP-Rule" id="MF_04083"/>
    </source>
</evidence>
<evidence type="ECO:0000256" key="18">
    <source>
        <dbReference type="ARBA" id="ARBA00022844"/>
    </source>
</evidence>
<evidence type="ECO:0000256" key="1">
    <source>
        <dbReference type="ARBA" id="ARBA00004402"/>
    </source>
</evidence>
<dbReference type="GO" id="GO:0019082">
    <property type="term" value="P:viral protein processing"/>
    <property type="evidence" value="ECO:0007669"/>
    <property type="project" value="UniProtKB-UniRule"/>
</dbReference>
<keyword evidence="16 32" id="KW-0732">Signal</keyword>
<feature type="short sequence motif" description="YXXL motif; contains endocytosis signal" evidence="32">
    <location>
        <begin position="718"/>
        <end position="721"/>
    </location>
</feature>
<evidence type="ECO:0000259" key="36">
    <source>
        <dbReference type="Pfam" id="PF00517"/>
    </source>
</evidence>
<feature type="region of interest" description="CD4-binding loop" evidence="32">
    <location>
        <begin position="373"/>
        <end position="383"/>
    </location>
</feature>
<dbReference type="EMBL" id="KC748991">
    <property type="protein sequence ID" value="AGK29292.1"/>
    <property type="molecule type" value="Genomic_RNA"/>
</dbReference>
<evidence type="ECO:0000256" key="6">
    <source>
        <dbReference type="ARBA" id="ARBA00004650"/>
    </source>
</evidence>
<dbReference type="GO" id="GO:0044175">
    <property type="term" value="C:host cell endosome membrane"/>
    <property type="evidence" value="ECO:0007669"/>
    <property type="project" value="UniProtKB-SubCell"/>
</dbReference>
<feature type="disulfide bond" evidence="32">
    <location>
        <begin position="53"/>
        <end position="73"/>
    </location>
</feature>
<feature type="domain" description="Retroviral envelope protein GP41-like" evidence="36">
    <location>
        <begin position="536"/>
        <end position="727"/>
    </location>
</feature>
<evidence type="ECO:0000256" key="28">
    <source>
        <dbReference type="ARBA" id="ARBA00023180"/>
    </source>
</evidence>
<comment type="PTM">
    <text evidence="32">Highly glycosylated by host. The high number of glycan on the protein is reffered to as 'glycan shield' because it contributes to hide protein sequence from adaptive immune system.</text>
</comment>
<keyword evidence="20 32" id="KW-0261">Viral envelope protein</keyword>
<keyword evidence="26 32" id="KW-0564">Palmitate</keyword>
<evidence type="ECO:0000256" key="14">
    <source>
        <dbReference type="ARBA" id="ARBA00022692"/>
    </source>
</evidence>
<dbReference type="GO" id="GO:0016020">
    <property type="term" value="C:membrane"/>
    <property type="evidence" value="ECO:0007669"/>
    <property type="project" value="UniProtKB-UniRule"/>
</dbReference>
<keyword evidence="7 32" id="KW-1168">Fusion of virus membrane with host membrane</keyword>
<evidence type="ECO:0000256" key="23">
    <source>
        <dbReference type="ARBA" id="ARBA00023046"/>
    </source>
</evidence>
<evidence type="ECO:0000256" key="25">
    <source>
        <dbReference type="ARBA" id="ARBA00023136"/>
    </source>
</evidence>
<keyword evidence="12 32" id="KW-1162">Viral penetration into host cytoplasm</keyword>
<organismHost>
    <name type="scientific">Homo sapiens</name>
    <name type="common">Human</name>
    <dbReference type="NCBI Taxonomy" id="9606"/>
</organismHost>
<feature type="region of interest" description="Immunosuppression" evidence="32">
    <location>
        <begin position="580"/>
        <end position="598"/>
    </location>
</feature>
<dbReference type="Pfam" id="PF00517">
    <property type="entry name" value="GP41"/>
    <property type="match status" value="1"/>
</dbReference>
<keyword evidence="15 32" id="KW-0053">Apoptosis</keyword>
<evidence type="ECO:0000256" key="2">
    <source>
        <dbReference type="ARBA" id="ARBA00004433"/>
    </source>
</evidence>
<comment type="subcellular location">
    <molecule>Transmembrane protein gp41</molecule>
    <subcellularLocation>
        <location evidence="32">Virion membrane</location>
        <topology evidence="32">Single-pass type I membrane protein</topology>
    </subcellularLocation>
    <subcellularLocation>
        <location evidence="32">Host cell membrane</location>
        <topology evidence="32">Single-pass type I membrane protein</topology>
    </subcellularLocation>
    <subcellularLocation>
        <location evidence="32">Host endosome membrane</location>
        <topology evidence="32">Single-pass type I membrane protein</topology>
    </subcellularLocation>
    <text evidence="32">It is probably concentrated at the site of budding and incorporated into the virions possibly by contacts between the cytoplasmic tail of Env and the N-terminus of Gag.</text>
</comment>
<feature type="disulfide bond" evidence="32">
    <location>
        <begin position="240"/>
        <end position="251"/>
    </location>
</feature>
<evidence type="ECO:0000256" key="20">
    <source>
        <dbReference type="ARBA" id="ARBA00022879"/>
    </source>
</evidence>
<comment type="function">
    <text evidence="32">Envelope glycoprotein gp160: Oligomerizes in the host endoplasmic reticulum into predominantly trimers. In a second time, gp160 transits in the host Golgi, where glycosylation is completed. The precursor is then proteolytically cleaved in the trans-Golgi and thereby activated by cellular furin or furin-like proteases to produce gp120 and gp41.</text>
</comment>
<dbReference type="HAMAP" id="MF_04083">
    <property type="entry name" value="HIV_ENV"/>
    <property type="match status" value="1"/>
</dbReference>
<keyword evidence="21 32" id="KW-1164">Virus endocytosis by host</keyword>
<keyword evidence="17 32" id="KW-1161">Viral attachment to host cell</keyword>
<keyword evidence="11 32" id="KW-0945">Host-virus interaction</keyword>
<name>M9Z4Z0_HV1</name>
<dbReference type="FunFam" id="1.20.5.490:FF:000001">
    <property type="entry name" value="Envelope glycoprotein gp160"/>
    <property type="match status" value="1"/>
</dbReference>
<comment type="domain">
    <text evidence="32">The CD4-binding region is targeted by the antibody b12.</text>
</comment>
<evidence type="ECO:0000256" key="13">
    <source>
        <dbReference type="ARBA" id="ARBA00022685"/>
    </source>
</evidence>
<evidence type="ECO:0000256" key="15">
    <source>
        <dbReference type="ARBA" id="ARBA00022703"/>
    </source>
</evidence>
<comment type="subcellular location">
    <molecule>Surface protein gp120</molecule>
    <subcellularLocation>
        <location evidence="32">Virion membrane</location>
        <topology evidence="32">Peripheral membrane protein</topology>
    </subcellularLocation>
    <subcellularLocation>
        <location evidence="32">Host cell membrane</location>
        <topology evidence="32">Peripheral membrane protein</topology>
    </subcellularLocation>
    <subcellularLocation>
        <location evidence="32">Host endosome membrane</location>
        <topology evidence="32">Single-pass type I membrane protein</topology>
    </subcellularLocation>
    <text evidence="32">The surface protein is not anchored to the viral envelope, but associates with the extravirion surface through its binding to TM. It is probably concentrated at the site of budding and incorporated into the virions possibly by contacts between the cytoplasmic tail of Env and the N-terminus of Gag.</text>
</comment>
<evidence type="ECO:0000256" key="24">
    <source>
        <dbReference type="ARBA" id="ARBA00023054"/>
    </source>
</evidence>
<evidence type="ECO:0000256" key="29">
    <source>
        <dbReference type="ARBA" id="ARBA00023280"/>
    </source>
</evidence>
<evidence type="ECO:0000256" key="33">
    <source>
        <dbReference type="RuleBase" id="RU363095"/>
    </source>
</evidence>
<evidence type="ECO:0000256" key="31">
    <source>
        <dbReference type="ARBA" id="ARBA00023296"/>
    </source>
</evidence>
<evidence type="ECO:0000256" key="11">
    <source>
        <dbReference type="ARBA" id="ARBA00022581"/>
    </source>
</evidence>
<keyword evidence="8 32" id="KW-1170">Fusion of virus membrane with host endosomal membrane</keyword>
<reference evidence="37" key="1">
    <citation type="submission" date="2013-03" db="EMBL/GenBank/DDBJ databases">
        <authorList>
            <person name="Bailer R."/>
            <person name="Bhattacharya T."/>
            <person name="Chen Y."/>
            <person name="DeCamp A."/>
            <person name="Gao F."/>
            <person name="Gao H."/>
            <person name="Giorgi E."/>
            <person name="Gottardo R."/>
            <person name="Greene K."/>
            <person name="Hahn B."/>
            <person name="Hraber P."/>
            <person name="Kim J."/>
            <person name="Korber B."/>
            <person name="Lapedes A."/>
            <person name="Mascola J."/>
            <person name="Montefiori D."/>
            <person name="O'Sullivan A."/>
            <person name="Permpikul P."/>
            <person name="Poltavaee K."/>
            <person name="Sanders-Buell E."/>
            <person name="Seaman M."/>
            <person name="Self S."/>
            <person name="Sutthent R."/>
            <person name="Swanstrom R."/>
            <person name="Williamson C."/>
            <person name="Tovanabutra S."/>
        </authorList>
    </citation>
    <scope>NUCLEOTIDE SEQUENCE</scope>
    <source>
        <strain evidence="37">T256254_23</strain>
    </source>
</reference>
<protein>
    <recommendedName>
        <fullName evidence="32">Envelope glycoprotein gp160</fullName>
    </recommendedName>
    <alternativeName>
        <fullName evidence="32">Env polyprotein</fullName>
    </alternativeName>
    <component>
        <recommendedName>
            <fullName evidence="32">Surface protein gp120</fullName>
            <shortName evidence="32">SU</shortName>
        </recommendedName>
        <alternativeName>
            <fullName evidence="32">Glycoprotein 120</fullName>
            <shortName evidence="32">gp120</shortName>
        </alternativeName>
    </component>
    <component>
        <recommendedName>
            <fullName evidence="32">Transmembrane protein gp41</fullName>
            <shortName evidence="32">TM</shortName>
        </recommendedName>
        <alternativeName>
            <fullName evidence="32">Glycoprotein 41</fullName>
            <shortName evidence="32">gp41</shortName>
        </alternativeName>
    </component>
</protein>
<dbReference type="GO" id="GO:1903908">
    <property type="term" value="P:positive regulation of plasma membrane raft polarization"/>
    <property type="evidence" value="ECO:0007669"/>
    <property type="project" value="UniProtKB-UniRule"/>
</dbReference>
<comment type="domain">
    <text evidence="32 33">The 17 amino acids long immunosuppressive region is present in many retroviral envelope proteins. Synthetic peptides derived from this relatively conserved sequence inhibit immune function in vitro and in vivo.</text>
</comment>
<dbReference type="Pfam" id="PF00516">
    <property type="entry name" value="GP120"/>
    <property type="match status" value="1"/>
</dbReference>
<dbReference type="GO" id="GO:0052031">
    <property type="term" value="P:symbiont-mediated perturbation of host defense response"/>
    <property type="evidence" value="ECO:0007669"/>
    <property type="project" value="UniProtKB-UniRule"/>
</dbReference>
<feature type="lipid moiety-binding region" description="S-palmitoyl cysteine; by host" evidence="32">
    <location>
        <position position="770"/>
    </location>
</feature>
<keyword evidence="24 32" id="KW-0175">Coiled coil</keyword>
<feature type="chain" id="PRO_5023544044" description="Envelope glycoprotein gp160" evidence="32">
    <location>
        <begin position="32"/>
        <end position="869"/>
    </location>
</feature>
<dbReference type="GO" id="GO:0075512">
    <property type="term" value="P:clathrin-dependent endocytosis of virus by host cell"/>
    <property type="evidence" value="ECO:0007669"/>
    <property type="project" value="UniProtKB-UniRule"/>
</dbReference>
<comment type="subcellular location">
    <subcellularLocation>
        <location evidence="3">Host cell membrane</location>
        <topology evidence="3">Peripheral membrane protein</topology>
    </subcellularLocation>
    <subcellularLocation>
        <location evidence="1">Host cell membrane</location>
        <topology evidence="1">Single-pass type I membrane protein</topology>
    </subcellularLocation>
    <subcellularLocation>
        <location evidence="2">Host endosome membrane</location>
        <topology evidence="2">Peripheral membrane protein</topology>
    </subcellularLocation>
    <subcellularLocation>
        <location evidence="5">Host endosome membrane</location>
        <topology evidence="5">Single-pass type I membrane protein</topology>
    </subcellularLocation>
    <subcellularLocation>
        <location evidence="6">Virion membrane</location>
        <topology evidence="6">Peripheral membrane protein</topology>
    </subcellularLocation>
    <subcellularLocation>
        <location evidence="4">Virion membrane</location>
        <topology evidence="4">Single-pass type I membrane protein</topology>
    </subcellularLocation>
</comment>
<evidence type="ECO:0000256" key="7">
    <source>
        <dbReference type="ARBA" id="ARBA00022506"/>
    </source>
</evidence>
<evidence type="ECO:0000256" key="19">
    <source>
        <dbReference type="ARBA" id="ARBA00022870"/>
    </source>
</evidence>
<keyword evidence="23 32" id="KW-1039">Host endosome</keyword>
<dbReference type="InterPro" id="IPR036377">
    <property type="entry name" value="Gp120_core_sf"/>
</dbReference>
<organism evidence="37">
    <name type="scientific">Human immunodeficiency virus type 1</name>
    <name type="common">HIV-1</name>
    <dbReference type="NCBI Taxonomy" id="11676"/>
    <lineage>
        <taxon>Viruses</taxon>
        <taxon>Riboviria</taxon>
        <taxon>Pararnavirae</taxon>
        <taxon>Artverviricota</taxon>
        <taxon>Revtraviricetes</taxon>
        <taxon>Ortervirales</taxon>
        <taxon>Retroviridae</taxon>
        <taxon>Orthoretrovirinae</taxon>
        <taxon>Lentivirus</taxon>
        <taxon>Lentivirus humimdef1</taxon>
    </lineage>
</organism>
<proteinExistence type="inferred from homology"/>
<dbReference type="GO" id="GO:1903911">
    <property type="term" value="P:positive regulation of receptor clustering"/>
    <property type="evidence" value="ECO:0007669"/>
    <property type="project" value="UniProtKB-UniRule"/>
</dbReference>
<evidence type="ECO:0000256" key="10">
    <source>
        <dbReference type="ARBA" id="ARBA00022570"/>
    </source>
</evidence>
<dbReference type="GO" id="GO:0019062">
    <property type="term" value="P:virion attachment to host cell"/>
    <property type="evidence" value="ECO:0007669"/>
    <property type="project" value="UniProtKB-UniRule"/>
</dbReference>
<feature type="short sequence motif" description="Di-leucine internalization motif" evidence="32">
    <location>
        <begin position="868"/>
        <end position="869"/>
    </location>
</feature>
<feature type="region of interest" description="Fusion peptide" evidence="32">
    <location>
        <begin position="518"/>
        <end position="538"/>
    </location>
</feature>
<evidence type="ECO:0000256" key="9">
    <source>
        <dbReference type="ARBA" id="ARBA00022511"/>
    </source>
</evidence>
<keyword evidence="14 32" id="KW-0812">Transmembrane</keyword>
<keyword evidence="27 32" id="KW-1015">Disulfide bond</keyword>
<dbReference type="Gene3D" id="1.10.287.210">
    <property type="match status" value="1"/>
</dbReference>
<feature type="region of interest" description="MPER; binding to GalCer" evidence="32">
    <location>
        <begin position="668"/>
        <end position="689"/>
    </location>
</feature>
<dbReference type="InterPro" id="IPR000777">
    <property type="entry name" value="HIV1_Gp120"/>
</dbReference>
<dbReference type="SUPFAM" id="SSF58069">
    <property type="entry name" value="Virus ectodomain"/>
    <property type="match status" value="1"/>
</dbReference>
<feature type="region of interest" description="Disordered" evidence="34">
    <location>
        <begin position="722"/>
        <end position="748"/>
    </location>
</feature>
<dbReference type="CDD" id="cd09909">
    <property type="entry name" value="HIV-1-like_HR1-HR2"/>
    <property type="match status" value="1"/>
</dbReference>
<comment type="function">
    <text evidence="32">Transmembrane protein gp41: Acts as a class I viral fusion protein. Under the current model, the protein has at least 3 conformational states: pre-fusion native state, pre-hairpin intermediate state, and post-fusion hairpin state. During fusion of viral and target intracellular membranes, the coiled coil regions (heptad repeats) assume a trimer-of-hairpins structure, positioning the fusion peptide in close proximity to the C-terminal region of the ectodomain. The formation of this structure appears to drive apposition and subsequent fusion of viral and target cell membranes. Complete fusion occurs in host cell endosomes and is dynamin-dependent, however some lipid transfer might occur at the plasma membrane. The virus undergoes clathrin-dependent internalization long before endosomal fusion, thus minimizing the surface exposure of conserved viral epitopes during fusion and reducing the efficacy of inhibitors targeting these epitopes. Membranes fusion leads to delivery of the nucleocapsid into the cytoplasm.</text>
</comment>
<dbReference type="FunFam" id="1.10.287.210:FF:000001">
    <property type="entry name" value="Envelope glycoprotein gp160"/>
    <property type="match status" value="1"/>
</dbReference>
<comment type="domain">
    <text evidence="32">The YXXL motif is involved in determining the exact site of viral release at the surface of infected mononuclear cells and promotes endocytosis. YXXL and di-leucine endocytosis motifs interact directly or indirectly with the clathrin adapter complexes, opperate independently, and their activities are not additive.</text>
</comment>
<accession>M9Z4Z0</accession>
<comment type="miscellaneous">
    <text evidence="32">HIV-1 lineages are divided in three main groups, M (for Major), O (for Outlier), and N (for New, or Non-M, Non-O). The vast majority of strains found worldwide belong to the group M. Group O seems to be endemic to and largely confined to Cameroon and neighboring countries in West Central Africa, where these viruses represent a small minority of HIV-1 strains. The group N is represented by a limited number of isolates from Cameroonian persons. The group M is further subdivided in 9 clades or subtypes (A to D, F to H, J and K).</text>
</comment>
<evidence type="ECO:0000256" key="26">
    <source>
        <dbReference type="ARBA" id="ARBA00023139"/>
    </source>
</evidence>
<keyword evidence="9 32" id="KW-1032">Host cell membrane</keyword>
<dbReference type="Gene3D" id="1.20.5.490">
    <property type="entry name" value="Single helix bin"/>
    <property type="match status" value="1"/>
</dbReference>
<dbReference type="InterPro" id="IPR000328">
    <property type="entry name" value="GP41-like"/>
</dbReference>
<keyword evidence="31 32" id="KW-1160">Virus entry into host cell</keyword>
<feature type="region of interest" description="V5" evidence="32">
    <location>
        <begin position="467"/>
        <end position="477"/>
    </location>
</feature>
<evidence type="ECO:0000256" key="30">
    <source>
        <dbReference type="ARBA" id="ARBA00023288"/>
    </source>
</evidence>
<keyword evidence="22 32" id="KW-1133">Transmembrane helix</keyword>
<dbReference type="GO" id="GO:0039654">
    <property type="term" value="P:fusion of virus membrane with host endosome membrane"/>
    <property type="evidence" value="ECO:0007669"/>
    <property type="project" value="UniProtKB-UniRule"/>
</dbReference>
<evidence type="ECO:0000256" key="16">
    <source>
        <dbReference type="ARBA" id="ARBA00022729"/>
    </source>
</evidence>
<comment type="PTM">
    <text evidence="32">Palmitoylation of the transmembrane protein and of Env polyprotein (prior to its proteolytic cleavage) is essential for their association with host cell membrane lipid rafts. Palmitoylation is therefore required for envelope trafficking to classical lipid rafts, but not for viral replication.</text>
</comment>
<evidence type="ECO:0000256" key="22">
    <source>
        <dbReference type="ARBA" id="ARBA00022989"/>
    </source>
</evidence>
<evidence type="ECO:0000256" key="17">
    <source>
        <dbReference type="ARBA" id="ARBA00022804"/>
    </source>
</evidence>
<sequence length="869" mass="98067">MKVKGTQMSWPSLWRWGTLILGLVIMCSASDNLWVTVYYGVPVWRDADTTLFCASDAKAHETEAHNVWATHACVPTDPNPQEIHMENVTENFNMWKNNMVEQMQEDVISLWDQSLKPCVKLTPLCVTLNCTNANLTNAKGTNATNATIDVPSEVGNLTDEVRNCSFNMTTELIDKKQKVHALFYRIDIVPIGNDNNSTNSSEYMLVNCNTSVIKQACPKISFDPIPIHYCTPAGYAILKCNDKNFNGTGPCKNVSSVQCTHGIKPVVSTQLLLNGSLAEEEIVIRSENLTNNAKTIIVHLNKSVEINCTRPSNNTRTSITIGPGRAFFGTGDIVGNIRQAYCKINETEWDETLRQVAVKLREHYNKTIVFQPHSGGDPEITMHHFNCRGEFFYCNTTKLFNSSWIGNETRGGRNDTNGTIILPCKIKQIVNMWQGVGQAMYAPPIRGIINCVSNITGILLTRDGDANNTNNETFRPAGGDMRNNWRSELYKYKVVQIEPLGIAPTKAKRRVVEREKRAVGIGAMIFGFLGAAGSTMGAASITLTVQARQLLSGIVQQQSNLLRAIEAQQHLLQLTVWGIKQLQARVLAVERYLKDQKLLGLWGCSGKIICTTAVPWNSTWSNRSYEEIWKNMTWIEWEREISDYTSQIYDILTETQNQQDRNEKDLLELDKWASLWNWFDITKWLWYIKIFIMIVGGLIGLRIIFAVLSIVNRVRQGYSPLSFQTPTHHQREPDRPEGIEEGGGEQDKDRSVRLVSGFLALVWDDLRSLCLFSYHRLRDLVLIAARTVELLGRSSLKGLRWGWEGLKYLGNLLLYWGQELKISAISLLNATAITVAGWTDRVIEVAQGAWRAVLHIPRRIRQGLERALL</sequence>
<evidence type="ECO:0000256" key="3">
    <source>
        <dbReference type="ARBA" id="ARBA00004505"/>
    </source>
</evidence>
<dbReference type="GO" id="GO:0019031">
    <property type="term" value="C:viral envelope"/>
    <property type="evidence" value="ECO:0007669"/>
    <property type="project" value="UniProtKB-KW"/>
</dbReference>
<feature type="chain" id="PRO_5023544045" description="Transmembrane protein gp41" evidence="32">
    <location>
        <begin position="518"/>
        <end position="869"/>
    </location>
</feature>
<dbReference type="FunFam" id="2.170.40.20:FF:000003">
    <property type="entry name" value="Envelope glycoprotein gp160"/>
    <property type="match status" value="1"/>
</dbReference>
<comment type="function">
    <text evidence="32">Surface protein gp120: Attaches the virus to the host lymphoid cell by binding to the primary receptor CD4. This interaction induces a structural rearrangement creating a high affinity binding site for a chemokine coreceptor like CXCR4 and/or CCR5. Acts as a ligand for CD209/DC-SIGN and CLEC4M/DC-SIGNR, which are respectively found on dendritic cells (DCs), and on endothelial cells of liver sinusoids and lymph node sinuses. These interactions allow capture of viral particles at mucosal surfaces by these cells and subsequent transmission to permissive cells. HIV subverts the migration properties of dendritic cells to gain access to CD4+ T-cells in lymph nodes. Virus transmission to permissive T-cells occurs either in trans (without DCs infection, through viral capture and transmission), or in cis (following DCs productive infection, through the usual CD4-gp120 interaction), thereby inducing a robust infection. In trans infection, bound virions remain infectious over days and it is proposed that they are not degraded, but protected in non-lysosomal acidic organelles within the DCs close to the cell membrane thus contributing to the viral infectious potential during DCs' migration from the periphery to the lymphoid tissues. On arrival at lymphoid tissues, intact virions recycle back to DCs' cell surface allowing virus transmission to CD4+ T-cells.</text>
</comment>
<evidence type="ECO:0000256" key="4">
    <source>
        <dbReference type="ARBA" id="ARBA00004563"/>
    </source>
</evidence>
<feature type="topological domain" description="Cytoplasmic" evidence="32">
    <location>
        <begin position="712"/>
        <end position="869"/>
    </location>
</feature>
<keyword evidence="30 32" id="KW-0449">Lipoprotein</keyword>
<feature type="coiled-coil region" evidence="32">
    <location>
        <begin position="639"/>
        <end position="673"/>
    </location>
</feature>
<evidence type="ECO:0000256" key="34">
    <source>
        <dbReference type="SAM" id="MobiDB-lite"/>
    </source>
</evidence>
<dbReference type="GO" id="GO:0020002">
    <property type="term" value="C:host cell plasma membrane"/>
    <property type="evidence" value="ECO:0007669"/>
    <property type="project" value="UniProtKB-SubCell"/>
</dbReference>
<dbReference type="Gene3D" id="2.170.40.20">
    <property type="entry name" value="Human immunodeficiency virus 1, Gp160, envelope glycoprotein"/>
    <property type="match status" value="3"/>
</dbReference>
<evidence type="ECO:0000256" key="27">
    <source>
        <dbReference type="ARBA" id="ARBA00023157"/>
    </source>
</evidence>
<feature type="transmembrane region" description="Helical" evidence="33">
    <location>
        <begin position="684"/>
        <end position="711"/>
    </location>
</feature>
<keyword evidence="10 32" id="KW-1165">Clathrin-mediated endocytosis of virus by host</keyword>
<evidence type="ECO:0000259" key="35">
    <source>
        <dbReference type="Pfam" id="PF00516"/>
    </source>
</evidence>
<feature type="disulfide bond" evidence="32">
    <location>
        <begin position="230"/>
        <end position="259"/>
    </location>
</feature>
<keyword evidence="28 32" id="KW-0325">Glycoprotein</keyword>
<evidence type="ECO:0000256" key="8">
    <source>
        <dbReference type="ARBA" id="ARBA00022510"/>
    </source>
</evidence>
<dbReference type="GO" id="GO:0019064">
    <property type="term" value="P:fusion of virus membrane with host plasma membrane"/>
    <property type="evidence" value="ECO:0007669"/>
    <property type="project" value="UniProtKB-UniRule"/>
</dbReference>
<dbReference type="SUPFAM" id="SSF56502">
    <property type="entry name" value="gp120 core"/>
    <property type="match status" value="2"/>
</dbReference>
<keyword evidence="29 32" id="KW-0899">Viral immunoevasion</keyword>
<comment type="similarity">
    <text evidence="32">Belongs to the HIV-1 env protein family.</text>
</comment>
<dbReference type="FunFam" id="2.170.40.20:FF:000004">
    <property type="entry name" value="Envelope glycoprotein gp160"/>
    <property type="match status" value="1"/>
</dbReference>